<accession>A0ABS5AQ45</accession>
<organism evidence="2 3">
    <name type="scientific">Crossiella equi</name>
    <dbReference type="NCBI Taxonomy" id="130796"/>
    <lineage>
        <taxon>Bacteria</taxon>
        <taxon>Bacillati</taxon>
        <taxon>Actinomycetota</taxon>
        <taxon>Actinomycetes</taxon>
        <taxon>Pseudonocardiales</taxon>
        <taxon>Pseudonocardiaceae</taxon>
        <taxon>Crossiella</taxon>
    </lineage>
</organism>
<comment type="caution">
    <text evidence="2">The sequence shown here is derived from an EMBL/GenBank/DDBJ whole genome shotgun (WGS) entry which is preliminary data.</text>
</comment>
<keyword evidence="3" id="KW-1185">Reference proteome</keyword>
<gene>
    <name evidence="2" type="ORF">JOF53_007542</name>
</gene>
<feature type="region of interest" description="Disordered" evidence="1">
    <location>
        <begin position="1"/>
        <end position="35"/>
    </location>
</feature>
<name>A0ABS5AQ45_9PSEU</name>
<evidence type="ECO:0000256" key="1">
    <source>
        <dbReference type="SAM" id="MobiDB-lite"/>
    </source>
</evidence>
<proteinExistence type="predicted"/>
<protein>
    <submittedName>
        <fullName evidence="2">Uncharacterized protein</fullName>
    </submittedName>
</protein>
<dbReference type="Proteomes" id="UP001519363">
    <property type="component" value="Unassembled WGS sequence"/>
</dbReference>
<sequence length="35" mass="3553">MAGPAGWSGAERPAVGGPLRVDEHASGVLPYPPPR</sequence>
<reference evidence="2 3" key="1">
    <citation type="submission" date="2021-03" db="EMBL/GenBank/DDBJ databases">
        <title>Sequencing the genomes of 1000 actinobacteria strains.</title>
        <authorList>
            <person name="Klenk H.-P."/>
        </authorList>
    </citation>
    <scope>NUCLEOTIDE SEQUENCE [LARGE SCALE GENOMIC DNA]</scope>
    <source>
        <strain evidence="2 3">DSM 44580</strain>
    </source>
</reference>
<dbReference type="EMBL" id="JAGIOO010000001">
    <property type="protein sequence ID" value="MBP2478670.1"/>
    <property type="molecule type" value="Genomic_DNA"/>
</dbReference>
<evidence type="ECO:0000313" key="2">
    <source>
        <dbReference type="EMBL" id="MBP2478670.1"/>
    </source>
</evidence>
<evidence type="ECO:0000313" key="3">
    <source>
        <dbReference type="Proteomes" id="UP001519363"/>
    </source>
</evidence>